<accession>A0A173V0G6</accession>
<evidence type="ECO:0000313" key="2">
    <source>
        <dbReference type="Proteomes" id="UP000095350"/>
    </source>
</evidence>
<gene>
    <name evidence="1" type="ORF">ERS852572_02476</name>
</gene>
<sequence>MKTYQVSLNGRQYSMLEKMLCSFRASQLAKNQCINGYELFSDMIDDISSPVTDGWSTYEIVLKESVDKLTLLRSITKVVFPEDEDYFVRQIGKNFQCEKDFGFQISLNF</sequence>
<dbReference type="PaxDb" id="166486-ERS852572_02476"/>
<protein>
    <submittedName>
        <fullName evidence="1">Uncharacterized protein</fullName>
    </submittedName>
</protein>
<dbReference type="Proteomes" id="UP000095350">
    <property type="component" value="Unassembled WGS sequence"/>
</dbReference>
<name>A0A173V0G6_9FIRM</name>
<evidence type="ECO:0000313" key="1">
    <source>
        <dbReference type="EMBL" id="CUN20799.1"/>
    </source>
</evidence>
<dbReference type="AlphaFoldDB" id="A0A173V0G6"/>
<organism evidence="1 2">
    <name type="scientific">Roseburia intestinalis</name>
    <dbReference type="NCBI Taxonomy" id="166486"/>
    <lineage>
        <taxon>Bacteria</taxon>
        <taxon>Bacillati</taxon>
        <taxon>Bacillota</taxon>
        <taxon>Clostridia</taxon>
        <taxon>Lachnospirales</taxon>
        <taxon>Lachnospiraceae</taxon>
        <taxon>Roseburia</taxon>
    </lineage>
</organism>
<dbReference type="EMBL" id="CYXZ01000018">
    <property type="protein sequence ID" value="CUN20799.1"/>
    <property type="molecule type" value="Genomic_DNA"/>
</dbReference>
<dbReference type="STRING" id="166486.ERS852572_02476"/>
<reference evidence="1 2" key="1">
    <citation type="submission" date="2015-09" db="EMBL/GenBank/DDBJ databases">
        <authorList>
            <consortium name="Pathogen Informatics"/>
        </authorList>
    </citation>
    <scope>NUCLEOTIDE SEQUENCE [LARGE SCALE GENOMIC DNA]</scope>
    <source>
        <strain evidence="1 2">2789STDY5834960</strain>
    </source>
</reference>
<proteinExistence type="predicted"/>
<dbReference type="RefSeq" id="WP_055194841.1">
    <property type="nucleotide sequence ID" value="NZ_CABIYH010000018.1"/>
</dbReference>
<dbReference type="OrthoDB" id="1856094at2"/>